<dbReference type="Pfam" id="PF10067">
    <property type="entry name" value="DUF2306"/>
    <property type="match status" value="1"/>
</dbReference>
<feature type="compositionally biased region" description="Basic and acidic residues" evidence="1">
    <location>
        <begin position="260"/>
        <end position="277"/>
    </location>
</feature>
<accession>A0A1Y1IHU8</accession>
<evidence type="ECO:0000313" key="3">
    <source>
        <dbReference type="EMBL" id="GAQ88651.1"/>
    </source>
</evidence>
<dbReference type="AlphaFoldDB" id="A0A1Y1IHU8"/>
<sequence length="277" mass="30841">MRKWRHSLSKGNLKAKEKVVQQKGRQRQMVQPHFKNDWQSSKALKFVTFTSVPFLLYALAFASGYEPLIQPLTPGSWDKASDAGQHIFSNFPLWCLHASCASLYICSTLLQFNFPGTLRRHASLHRVSGYVFLMCGGCLSVTGLVMAPRSEFPGFAAPCLALSVLWLGCGGMALWTIKRRLVTAHEKWVVRTMAAGYASILSRPAIAFVHFLTDSTYRDSGTPGLWLAMIVAMTSSELLLKHLELQVRSQELAVTESEGPTDRLAHAIDPQEVRTSK</sequence>
<proteinExistence type="predicted"/>
<name>A0A1Y1IHU8_KLENI</name>
<feature type="transmembrane region" description="Helical" evidence="2">
    <location>
        <begin position="43"/>
        <end position="65"/>
    </location>
</feature>
<evidence type="ECO:0000256" key="1">
    <source>
        <dbReference type="SAM" id="MobiDB-lite"/>
    </source>
</evidence>
<keyword evidence="2" id="KW-0812">Transmembrane</keyword>
<dbReference type="Proteomes" id="UP000054558">
    <property type="component" value="Unassembled WGS sequence"/>
</dbReference>
<evidence type="ECO:0008006" key="5">
    <source>
        <dbReference type="Google" id="ProtNLM"/>
    </source>
</evidence>
<feature type="transmembrane region" description="Helical" evidence="2">
    <location>
        <begin position="91"/>
        <end position="110"/>
    </location>
</feature>
<protein>
    <recommendedName>
        <fullName evidence="5">DUF2306 domain-containing protein</fullName>
    </recommendedName>
</protein>
<evidence type="ECO:0000313" key="4">
    <source>
        <dbReference type="Proteomes" id="UP000054558"/>
    </source>
</evidence>
<feature type="region of interest" description="Disordered" evidence="1">
    <location>
        <begin position="1"/>
        <end position="31"/>
    </location>
</feature>
<feature type="transmembrane region" description="Helical" evidence="2">
    <location>
        <begin position="155"/>
        <end position="177"/>
    </location>
</feature>
<reference evidence="3 4" key="1">
    <citation type="journal article" date="2014" name="Nat. Commun.">
        <title>Klebsormidium flaccidum genome reveals primary factors for plant terrestrial adaptation.</title>
        <authorList>
            <person name="Hori K."/>
            <person name="Maruyama F."/>
            <person name="Fujisawa T."/>
            <person name="Togashi T."/>
            <person name="Yamamoto N."/>
            <person name="Seo M."/>
            <person name="Sato S."/>
            <person name="Yamada T."/>
            <person name="Mori H."/>
            <person name="Tajima N."/>
            <person name="Moriyama T."/>
            <person name="Ikeuchi M."/>
            <person name="Watanabe M."/>
            <person name="Wada H."/>
            <person name="Kobayashi K."/>
            <person name="Saito M."/>
            <person name="Masuda T."/>
            <person name="Sasaki-Sekimoto Y."/>
            <person name="Mashiguchi K."/>
            <person name="Awai K."/>
            <person name="Shimojima M."/>
            <person name="Masuda S."/>
            <person name="Iwai M."/>
            <person name="Nobusawa T."/>
            <person name="Narise T."/>
            <person name="Kondo S."/>
            <person name="Saito H."/>
            <person name="Sato R."/>
            <person name="Murakawa M."/>
            <person name="Ihara Y."/>
            <person name="Oshima-Yamada Y."/>
            <person name="Ohtaka K."/>
            <person name="Satoh M."/>
            <person name="Sonobe K."/>
            <person name="Ishii M."/>
            <person name="Ohtani R."/>
            <person name="Kanamori-Sato M."/>
            <person name="Honoki R."/>
            <person name="Miyazaki D."/>
            <person name="Mochizuki H."/>
            <person name="Umetsu J."/>
            <person name="Higashi K."/>
            <person name="Shibata D."/>
            <person name="Kamiya Y."/>
            <person name="Sato N."/>
            <person name="Nakamura Y."/>
            <person name="Tabata S."/>
            <person name="Ida S."/>
            <person name="Kurokawa K."/>
            <person name="Ohta H."/>
        </authorList>
    </citation>
    <scope>NUCLEOTIDE SEQUENCE [LARGE SCALE GENOMIC DNA]</scope>
    <source>
        <strain evidence="3 4">NIES-2285</strain>
    </source>
</reference>
<dbReference type="InterPro" id="IPR018750">
    <property type="entry name" value="DUF2306_membrane"/>
</dbReference>
<feature type="region of interest" description="Disordered" evidence="1">
    <location>
        <begin position="256"/>
        <end position="277"/>
    </location>
</feature>
<feature type="transmembrane region" description="Helical" evidence="2">
    <location>
        <begin position="189"/>
        <end position="212"/>
    </location>
</feature>
<dbReference type="EMBL" id="DF237397">
    <property type="protein sequence ID" value="GAQ88651.1"/>
    <property type="molecule type" value="Genomic_DNA"/>
</dbReference>
<gene>
    <name evidence="3" type="ORF">KFL_004480080</name>
</gene>
<feature type="transmembrane region" description="Helical" evidence="2">
    <location>
        <begin position="224"/>
        <end position="240"/>
    </location>
</feature>
<keyword evidence="4" id="KW-1185">Reference proteome</keyword>
<keyword evidence="2" id="KW-0472">Membrane</keyword>
<organism evidence="3 4">
    <name type="scientific">Klebsormidium nitens</name>
    <name type="common">Green alga</name>
    <name type="synonym">Ulothrix nitens</name>
    <dbReference type="NCBI Taxonomy" id="105231"/>
    <lineage>
        <taxon>Eukaryota</taxon>
        <taxon>Viridiplantae</taxon>
        <taxon>Streptophyta</taxon>
        <taxon>Klebsormidiophyceae</taxon>
        <taxon>Klebsormidiales</taxon>
        <taxon>Klebsormidiaceae</taxon>
        <taxon>Klebsormidium</taxon>
    </lineage>
</organism>
<evidence type="ECO:0000256" key="2">
    <source>
        <dbReference type="SAM" id="Phobius"/>
    </source>
</evidence>
<keyword evidence="2" id="KW-1133">Transmembrane helix</keyword>
<feature type="transmembrane region" description="Helical" evidence="2">
    <location>
        <begin position="130"/>
        <end position="149"/>
    </location>
</feature>